<dbReference type="Pfam" id="PF03928">
    <property type="entry name" value="HbpS-like"/>
    <property type="match status" value="1"/>
</dbReference>
<dbReference type="AlphaFoldDB" id="A0A0R1QTE9"/>
<keyword evidence="2" id="KW-1185">Reference proteome</keyword>
<dbReference type="Proteomes" id="UP000050872">
    <property type="component" value="Unassembled WGS sequence"/>
</dbReference>
<protein>
    <submittedName>
        <fullName evidence="1">Uncharacterized protein</fullName>
    </submittedName>
</protein>
<reference evidence="1 2" key="1">
    <citation type="journal article" date="2015" name="Genome Announc.">
        <title>Expanding the biotechnology potential of lactobacilli through comparative genomics of 213 strains and associated genera.</title>
        <authorList>
            <person name="Sun Z."/>
            <person name="Harris H.M."/>
            <person name="McCann A."/>
            <person name="Guo C."/>
            <person name="Argimon S."/>
            <person name="Zhang W."/>
            <person name="Yang X."/>
            <person name="Jeffery I.B."/>
            <person name="Cooney J.C."/>
            <person name="Kagawa T.F."/>
            <person name="Liu W."/>
            <person name="Song Y."/>
            <person name="Salvetti E."/>
            <person name="Wrobel A."/>
            <person name="Rasinkangas P."/>
            <person name="Parkhill J."/>
            <person name="Rea M.C."/>
            <person name="O'Sullivan O."/>
            <person name="Ritari J."/>
            <person name="Douillard F.P."/>
            <person name="Paul Ross R."/>
            <person name="Yang R."/>
            <person name="Briner A.E."/>
            <person name="Felis G.E."/>
            <person name="de Vos W.M."/>
            <person name="Barrangou R."/>
            <person name="Klaenhammer T.R."/>
            <person name="Caufield P.W."/>
            <person name="Cui Y."/>
            <person name="Zhang H."/>
            <person name="O'Toole P.W."/>
        </authorList>
    </citation>
    <scope>NUCLEOTIDE SEQUENCE [LARGE SCALE GENOMIC DNA]</scope>
    <source>
        <strain evidence="1 2">DSM 14500</strain>
    </source>
</reference>
<dbReference type="EMBL" id="AZEZ01000002">
    <property type="protein sequence ID" value="KRL46052.1"/>
    <property type="molecule type" value="Genomic_DNA"/>
</dbReference>
<dbReference type="PANTHER" id="PTHR28255">
    <property type="match status" value="1"/>
</dbReference>
<gene>
    <name evidence="1" type="ORF">FD29_GL001365</name>
</gene>
<sequence>MIDLNEVLQEEKKLRFSEFSNQIALEFAAEVERIINAESDKPVAVRVTLDEQTILDYRTNKRQGSGWLTRKVKKVIKAQHSSMFVFLNQTKDPFQNWIGDESYAVCGGGFPLYINDQLRGVLAVSGLNHQDDHRVLVTALNKIIK</sequence>
<comment type="caution">
    <text evidence="1">The sequence shown here is derived from an EMBL/GenBank/DDBJ whole genome shotgun (WGS) entry which is preliminary data.</text>
</comment>
<dbReference type="InterPro" id="IPR038084">
    <property type="entry name" value="PduO/GlcC-like_sf"/>
</dbReference>
<evidence type="ECO:0000313" key="1">
    <source>
        <dbReference type="EMBL" id="KRL46052.1"/>
    </source>
</evidence>
<dbReference type="PANTHER" id="PTHR28255:SF1">
    <property type="entry name" value="UPF0303 PROTEIN YBR137W"/>
    <property type="match status" value="1"/>
</dbReference>
<dbReference type="PATRIC" id="fig|1423770.3.peg.1401"/>
<organism evidence="1 2">
    <name type="scientific">Companilactobacillus mindensis DSM 14500</name>
    <dbReference type="NCBI Taxonomy" id="1423770"/>
    <lineage>
        <taxon>Bacteria</taxon>
        <taxon>Bacillati</taxon>
        <taxon>Bacillota</taxon>
        <taxon>Bacilli</taxon>
        <taxon>Lactobacillales</taxon>
        <taxon>Lactobacillaceae</taxon>
        <taxon>Companilactobacillus</taxon>
    </lineage>
</organism>
<dbReference type="Gene3D" id="3.30.450.150">
    <property type="entry name" value="Haem-degrading domain"/>
    <property type="match status" value="1"/>
</dbReference>
<evidence type="ECO:0000313" key="2">
    <source>
        <dbReference type="Proteomes" id="UP000050872"/>
    </source>
</evidence>
<dbReference type="InterPro" id="IPR005624">
    <property type="entry name" value="PduO/GlcC-like"/>
</dbReference>
<accession>A0A0R1QTE9</accession>
<dbReference type="SUPFAM" id="SSF143744">
    <property type="entry name" value="GlcG-like"/>
    <property type="match status" value="1"/>
</dbReference>
<dbReference type="InterPro" id="IPR010371">
    <property type="entry name" value="YBR137W-like"/>
</dbReference>
<proteinExistence type="predicted"/>
<dbReference type="STRING" id="1423770.FD29_GL001365"/>
<dbReference type="RefSeq" id="WP_057886980.1">
    <property type="nucleotide sequence ID" value="NZ_AZEZ01000002.1"/>
</dbReference>
<name>A0A0R1QTE9_9LACO</name>